<name>A0A2S7UA44_9FLAO</name>
<proteinExistence type="predicted"/>
<dbReference type="InterPro" id="IPR052918">
    <property type="entry name" value="Motility_Chemotaxis_Reg"/>
</dbReference>
<dbReference type="NCBIfam" id="TIGR04183">
    <property type="entry name" value="Por_Secre_tail"/>
    <property type="match status" value="1"/>
</dbReference>
<dbReference type="PANTHER" id="PTHR35580">
    <property type="entry name" value="CELL SURFACE GLYCOPROTEIN (S-LAYER PROTEIN)-LIKE PROTEIN"/>
    <property type="match status" value="1"/>
</dbReference>
<protein>
    <recommendedName>
        <fullName evidence="3">Secretion system C-terminal sorting domain-containing protein</fullName>
    </recommendedName>
</protein>
<gene>
    <name evidence="4" type="ORF">BST92_07345</name>
</gene>
<sequence>MKRAALLFFLPLFALAQTYQYDWAERGGTSSDVITGTPSRDHDHEHILDIAVDANNNYYYLALSMSGNETIGSQTYTSYGANMGQDLLLFSTDCSGNFRWSKTFGGGMDVYGGGVEVDALGGVYVSGIVLLRNNLSDMAMQFDADFAYNPNLTSSTAGPHNQTLFIIKYDTQGVFQWLELPQQDNLAASESTSRNYGLVVEDNGTITLQTLFIAGTHFNGNIIVPSPYKGLVIQMNKDGNYLNHFDYDISGEITLDRNVIYHYDPLNGQHYFGIHERIGGGQPVTFNNIQQTGSILIVALDALGNELWRHDSTASGNIKSITTDDQSNVYLSGSATNTLGSGNDGFAGYTLTQVTSPTISGGANANYVIKLNAAGVLQWGTNPTYTTGIIATGYGLVVNGNEVAMAGAMLNNNIWGNATFNRAASGSAQEPVVVLMDKNTGIVSAIEDIEGPLGFDDEATAIAVDNFGNYVVGGYFTNSIFLNDPNVSSITNSGGDSDFWFARLAKTDCNGAPLSNEEVTNDSFKIYPNPAKDLITIITNDNKEMENYVIYDLKGQRIKEESIATRNINISTLASGIYILELEDVNGAKQTIKLVKE</sequence>
<feature type="chain" id="PRO_5015605604" description="Secretion system C-terminal sorting domain-containing protein" evidence="2">
    <location>
        <begin position="17"/>
        <end position="597"/>
    </location>
</feature>
<dbReference type="EMBL" id="MTPW01000001">
    <property type="protein sequence ID" value="PQJ31749.1"/>
    <property type="molecule type" value="Genomic_DNA"/>
</dbReference>
<dbReference type="AlphaFoldDB" id="A0A2S7UA44"/>
<dbReference type="Pfam" id="PF18962">
    <property type="entry name" value="Por_Secre_tail"/>
    <property type="match status" value="1"/>
</dbReference>
<evidence type="ECO:0000259" key="3">
    <source>
        <dbReference type="Pfam" id="PF18962"/>
    </source>
</evidence>
<comment type="caution">
    <text evidence="4">The sequence shown here is derived from an EMBL/GenBank/DDBJ whole genome shotgun (WGS) entry which is preliminary data.</text>
</comment>
<dbReference type="Proteomes" id="UP000239747">
    <property type="component" value="Unassembled WGS sequence"/>
</dbReference>
<feature type="signal peptide" evidence="2">
    <location>
        <begin position="1"/>
        <end position="16"/>
    </location>
</feature>
<dbReference type="RefSeq" id="WP_105070861.1">
    <property type="nucleotide sequence ID" value="NZ_MTPW01000001.1"/>
</dbReference>
<dbReference type="InterPro" id="IPR026444">
    <property type="entry name" value="Secre_tail"/>
</dbReference>
<evidence type="ECO:0000313" key="4">
    <source>
        <dbReference type="EMBL" id="PQJ31749.1"/>
    </source>
</evidence>
<keyword evidence="5" id="KW-1185">Reference proteome</keyword>
<keyword evidence="1 2" id="KW-0732">Signal</keyword>
<evidence type="ECO:0000256" key="2">
    <source>
        <dbReference type="SAM" id="SignalP"/>
    </source>
</evidence>
<accession>A0A2S7UA44</accession>
<organism evidence="4 5">
    <name type="scientific">Nonlabens arenilitoris</name>
    <dbReference type="NCBI Taxonomy" id="1217969"/>
    <lineage>
        <taxon>Bacteria</taxon>
        <taxon>Pseudomonadati</taxon>
        <taxon>Bacteroidota</taxon>
        <taxon>Flavobacteriia</taxon>
        <taxon>Flavobacteriales</taxon>
        <taxon>Flavobacteriaceae</taxon>
        <taxon>Nonlabens</taxon>
    </lineage>
</organism>
<evidence type="ECO:0000256" key="1">
    <source>
        <dbReference type="ARBA" id="ARBA00022729"/>
    </source>
</evidence>
<evidence type="ECO:0000313" key="5">
    <source>
        <dbReference type="Proteomes" id="UP000239747"/>
    </source>
</evidence>
<reference evidence="4 5" key="1">
    <citation type="submission" date="2017-01" db="EMBL/GenBank/DDBJ databases">
        <title>Trade-off between light-utilization and light-protection in marine flavobacteria.</title>
        <authorList>
            <person name="Kumagai Y."/>
            <person name="Yoshizawa S."/>
            <person name="Kogure K."/>
            <person name="Iwasaki W."/>
        </authorList>
    </citation>
    <scope>NUCLEOTIDE SEQUENCE [LARGE SCALE GENOMIC DNA]</scope>
    <source>
        <strain evidence="4 5">KCTC 32109</strain>
    </source>
</reference>
<dbReference type="OrthoDB" id="5381604at2"/>
<dbReference type="PANTHER" id="PTHR35580:SF1">
    <property type="entry name" value="PHYTASE-LIKE DOMAIN-CONTAINING PROTEIN"/>
    <property type="match status" value="1"/>
</dbReference>
<feature type="domain" description="Secretion system C-terminal sorting" evidence="3">
    <location>
        <begin position="526"/>
        <end position="590"/>
    </location>
</feature>